<dbReference type="EMBL" id="FPBH01000015">
    <property type="protein sequence ID" value="SFU20914.1"/>
    <property type="molecule type" value="Genomic_DNA"/>
</dbReference>
<evidence type="ECO:0000256" key="2">
    <source>
        <dbReference type="ARBA" id="ARBA00009347"/>
    </source>
</evidence>
<evidence type="ECO:0000256" key="1">
    <source>
        <dbReference type="ARBA" id="ARBA00001974"/>
    </source>
</evidence>
<keyword evidence="3" id="KW-0285">Flavoprotein</keyword>
<dbReference type="SUPFAM" id="SSF56645">
    <property type="entry name" value="Acyl-CoA dehydrogenase NM domain-like"/>
    <property type="match status" value="1"/>
</dbReference>
<dbReference type="Pfam" id="PF12806">
    <property type="entry name" value="Acyl-CoA_dh_C"/>
    <property type="match status" value="1"/>
</dbReference>
<gene>
    <name evidence="9" type="ORF">SAMN05192563_1015139</name>
</gene>
<name>A0A1I7EAF4_9BURK</name>
<dbReference type="InterPro" id="IPR009100">
    <property type="entry name" value="AcylCoA_DH/oxidase_NM_dom_sf"/>
</dbReference>
<comment type="similarity">
    <text evidence="2">Belongs to the acyl-CoA dehydrogenase family.</text>
</comment>
<feature type="domain" description="Acyl-CoA dehydrogenase/oxidase C-terminal" evidence="5">
    <location>
        <begin position="283"/>
        <end position="449"/>
    </location>
</feature>
<dbReference type="OrthoDB" id="9764895at2"/>
<dbReference type="InterPro" id="IPR009075">
    <property type="entry name" value="AcylCo_DH/oxidase_C"/>
</dbReference>
<dbReference type="RefSeq" id="WP_093638173.1">
    <property type="nucleotide sequence ID" value="NZ_FPBH01000015.1"/>
</dbReference>
<evidence type="ECO:0000259" key="6">
    <source>
        <dbReference type="Pfam" id="PF02770"/>
    </source>
</evidence>
<dbReference type="Pfam" id="PF02771">
    <property type="entry name" value="Acyl-CoA_dh_N"/>
    <property type="match status" value="1"/>
</dbReference>
<organism evidence="9 10">
    <name type="scientific">Paraburkholderia aspalathi</name>
    <dbReference type="NCBI Taxonomy" id="1324617"/>
    <lineage>
        <taxon>Bacteria</taxon>
        <taxon>Pseudomonadati</taxon>
        <taxon>Pseudomonadota</taxon>
        <taxon>Betaproteobacteria</taxon>
        <taxon>Burkholderiales</taxon>
        <taxon>Burkholderiaceae</taxon>
        <taxon>Paraburkholderia</taxon>
    </lineage>
</organism>
<evidence type="ECO:0000313" key="9">
    <source>
        <dbReference type="EMBL" id="SFU20914.1"/>
    </source>
</evidence>
<protein>
    <submittedName>
        <fullName evidence="9">Butyryl-CoA dehydrogenase</fullName>
    </submittedName>
</protein>
<dbReference type="AlphaFoldDB" id="A0A1I7EAF4"/>
<dbReference type="InterPro" id="IPR037069">
    <property type="entry name" value="AcylCoA_DH/ox_N_sf"/>
</dbReference>
<dbReference type="Gene3D" id="1.20.140.10">
    <property type="entry name" value="Butyryl-CoA Dehydrogenase, subunit A, domain 3"/>
    <property type="match status" value="1"/>
</dbReference>
<evidence type="ECO:0000259" key="7">
    <source>
        <dbReference type="Pfam" id="PF02771"/>
    </source>
</evidence>
<dbReference type="InterPro" id="IPR013786">
    <property type="entry name" value="AcylCoA_DH/ox_N"/>
</dbReference>
<comment type="cofactor">
    <cofactor evidence="1">
        <name>FAD</name>
        <dbReference type="ChEBI" id="CHEBI:57692"/>
    </cofactor>
</comment>
<dbReference type="InterPro" id="IPR025878">
    <property type="entry name" value="Acyl-CoA_dh-like_C_dom"/>
</dbReference>
<evidence type="ECO:0000259" key="5">
    <source>
        <dbReference type="Pfam" id="PF00441"/>
    </source>
</evidence>
<dbReference type="GO" id="GO:0016627">
    <property type="term" value="F:oxidoreductase activity, acting on the CH-CH group of donors"/>
    <property type="evidence" value="ECO:0007669"/>
    <property type="project" value="InterPro"/>
</dbReference>
<dbReference type="InterPro" id="IPR036250">
    <property type="entry name" value="AcylCo_DH-like_C"/>
</dbReference>
<reference evidence="9 10" key="1">
    <citation type="submission" date="2016-10" db="EMBL/GenBank/DDBJ databases">
        <authorList>
            <person name="de Groot N.N."/>
        </authorList>
    </citation>
    <scope>NUCLEOTIDE SEQUENCE [LARGE SCALE GENOMIC DNA]</scope>
    <source>
        <strain evidence="9 10">LMG 27731</strain>
    </source>
</reference>
<sequence>MQSLVDEREIAFLLYEFLNTEGLLERPRYADHSRHVFDSTLEAARQIALDFFAPHNALGDQREPKFEAGRASVIPETASAWRQFAEAGFLRAHWEEAEGGLQLPEVVLRAALAMFFAANVATSGYPFLTIGAANLLRSFGTDQQKRRFLEGLGNGRFSGTMSLTEPAQGSALGDIKTVAVPQNDGTYRLFGQKMFISGGDQNFTENIVHMVLARIEGAPAGASGVSLFIVPKRLVNDDGSLGEHNDVALAGLLHKMGWRNTTSTVLSFGEQDGAVGFLLGQANRGLAHMFQMMNEARIGVGLIASCLAYRGFAESLSYVRERPQGRMPSQKDPLLPQVRLIEHADVRRLLLAQKAFAEGGLAMCLFASALFEDQHTHPESDERARASLLLDLLTPVVKSWPAKYGCASNDMAIQLLGGAGYTREYPVEQLYRDQRLNPIHEGAEAIHGLDLLGRKVSVRNREALYLFQQTVGTDIRRLEGDSELASLAHALKTALNGLVAVTETLLALAIDEPDLALANSTVYLDAFGRVTAAWMWLRQAEAAQRAKDRPATEFDAAYYSGKIHTAKYFFEWELPVVTQQFALLATSSRLPFDMKEEWFQ</sequence>
<accession>A0A1I7EAF4</accession>
<evidence type="ECO:0000256" key="4">
    <source>
        <dbReference type="ARBA" id="ARBA00022827"/>
    </source>
</evidence>
<dbReference type="SUPFAM" id="SSF47203">
    <property type="entry name" value="Acyl-CoA dehydrogenase C-terminal domain-like"/>
    <property type="match status" value="1"/>
</dbReference>
<dbReference type="InterPro" id="IPR046373">
    <property type="entry name" value="Acyl-CoA_Oxase/DH_mid-dom_sf"/>
</dbReference>
<dbReference type="Proteomes" id="UP000198844">
    <property type="component" value="Unassembled WGS sequence"/>
</dbReference>
<dbReference type="InterPro" id="IPR006091">
    <property type="entry name" value="Acyl-CoA_Oxase/DH_mid-dom"/>
</dbReference>
<dbReference type="Gene3D" id="2.40.110.10">
    <property type="entry name" value="Butyryl-CoA Dehydrogenase, subunit A, domain 2"/>
    <property type="match status" value="1"/>
</dbReference>
<dbReference type="PANTHER" id="PTHR42803:SF3">
    <property type="entry name" value="ACYL-COA DEHYDROGENASE-RELATED"/>
    <property type="match status" value="1"/>
</dbReference>
<proteinExistence type="inferred from homology"/>
<dbReference type="Pfam" id="PF00441">
    <property type="entry name" value="Acyl-CoA_dh_1"/>
    <property type="match status" value="1"/>
</dbReference>
<dbReference type="Pfam" id="PF02770">
    <property type="entry name" value="Acyl-CoA_dh_M"/>
    <property type="match status" value="1"/>
</dbReference>
<evidence type="ECO:0000259" key="8">
    <source>
        <dbReference type="Pfam" id="PF12806"/>
    </source>
</evidence>
<feature type="domain" description="Acetyl-CoA dehydrogenase-like C-terminal" evidence="8">
    <location>
        <begin position="476"/>
        <end position="594"/>
    </location>
</feature>
<keyword evidence="4" id="KW-0274">FAD</keyword>
<evidence type="ECO:0000313" key="10">
    <source>
        <dbReference type="Proteomes" id="UP000198844"/>
    </source>
</evidence>
<dbReference type="GO" id="GO:0050660">
    <property type="term" value="F:flavin adenine dinucleotide binding"/>
    <property type="evidence" value="ECO:0007669"/>
    <property type="project" value="InterPro"/>
</dbReference>
<feature type="domain" description="Acyl-CoA oxidase/dehydrogenase middle" evidence="6">
    <location>
        <begin position="161"/>
        <end position="261"/>
    </location>
</feature>
<evidence type="ECO:0000256" key="3">
    <source>
        <dbReference type="ARBA" id="ARBA00022630"/>
    </source>
</evidence>
<dbReference type="Gene3D" id="1.10.540.10">
    <property type="entry name" value="Acyl-CoA dehydrogenase/oxidase, N-terminal domain"/>
    <property type="match status" value="1"/>
</dbReference>
<dbReference type="PANTHER" id="PTHR42803">
    <property type="entry name" value="ACYL-COA DEHYDROGENASE"/>
    <property type="match status" value="1"/>
</dbReference>
<dbReference type="InterPro" id="IPR052166">
    <property type="entry name" value="Diverse_Acyl-CoA_DH"/>
</dbReference>
<feature type="domain" description="Acyl-CoA dehydrogenase/oxidase N-terminal" evidence="7">
    <location>
        <begin position="44"/>
        <end position="155"/>
    </location>
</feature>